<gene>
    <name evidence="2" type="ORF">IPP00_03580</name>
</gene>
<dbReference type="GO" id="GO:0016779">
    <property type="term" value="F:nucleotidyltransferase activity"/>
    <property type="evidence" value="ECO:0007669"/>
    <property type="project" value="UniProtKB-KW"/>
</dbReference>
<reference evidence="2" key="1">
    <citation type="submission" date="2020-10" db="EMBL/GenBank/DDBJ databases">
        <title>Connecting structure to function with the recovery of over 1000 high-quality activated sludge metagenome-assembled genomes encoding full-length rRNA genes using long-read sequencing.</title>
        <authorList>
            <person name="Singleton C.M."/>
            <person name="Petriglieri F."/>
            <person name="Kristensen J.M."/>
            <person name="Kirkegaard R.H."/>
            <person name="Michaelsen T.Y."/>
            <person name="Andersen M.H."/>
            <person name="Karst S.M."/>
            <person name="Dueholm M.S."/>
            <person name="Nielsen P.H."/>
            <person name="Albertsen M."/>
        </authorList>
    </citation>
    <scope>NUCLEOTIDE SEQUENCE</scope>
    <source>
        <strain evidence="2">Ribe_18-Q3-R11-54_MAXAC.001</strain>
    </source>
</reference>
<name>A0A9D7XWR4_9MICO</name>
<dbReference type="InterPro" id="IPR000594">
    <property type="entry name" value="ThiF_NAD_FAD-bd"/>
</dbReference>
<sequence length="298" mass="32025">MRTVSAWGDRQQRDIARLRVLVVGVGSVGLDVAIRLAATGIQHVGVMDYDIVKAHNRDRMIGATRRDARLRLPKVELAKRLMTAAATAARPDIAIHDLSICSPEGLAAALDYDVIFSCVDRPWPRAVLNGIGYSDLIPVIDGGINIDPLTGGGMRGASWRVQVATPGLPCLACSGQIRMPSVVLDRQGLLDDEEYIKQADLQMPASQNVALLSASVSAGQLAQFVSLVAAPGGRGASRPLRYLLAAHHQERLDVTSQTNCHFERRPGEGDCRIPFVRDAGPWVATSAVRLSPRDSSLA</sequence>
<dbReference type="EMBL" id="JADKGK010000009">
    <property type="protein sequence ID" value="MBL0003090.1"/>
    <property type="molecule type" value="Genomic_DNA"/>
</dbReference>
<organism evidence="2 3">
    <name type="scientific">Candidatus Phosphoribacter hodrii</name>
    <dbReference type="NCBI Taxonomy" id="2953743"/>
    <lineage>
        <taxon>Bacteria</taxon>
        <taxon>Bacillati</taxon>
        <taxon>Actinomycetota</taxon>
        <taxon>Actinomycetes</taxon>
        <taxon>Micrococcales</taxon>
        <taxon>Dermatophilaceae</taxon>
        <taxon>Candidatus Phosphoribacter</taxon>
    </lineage>
</organism>
<keyword evidence="2" id="KW-0548">Nucleotidyltransferase</keyword>
<keyword evidence="2" id="KW-0808">Transferase</keyword>
<dbReference type="GO" id="GO:0008641">
    <property type="term" value="F:ubiquitin-like modifier activating enzyme activity"/>
    <property type="evidence" value="ECO:0007669"/>
    <property type="project" value="InterPro"/>
</dbReference>
<dbReference type="AlphaFoldDB" id="A0A9D7XWR4"/>
<evidence type="ECO:0000313" key="2">
    <source>
        <dbReference type="EMBL" id="MBL0003090.1"/>
    </source>
</evidence>
<protein>
    <submittedName>
        <fullName evidence="2">ThiF family adenylyltransferase</fullName>
    </submittedName>
</protein>
<evidence type="ECO:0000313" key="3">
    <source>
        <dbReference type="Proteomes" id="UP000886632"/>
    </source>
</evidence>
<dbReference type="Pfam" id="PF00899">
    <property type="entry name" value="ThiF"/>
    <property type="match status" value="1"/>
</dbReference>
<proteinExistence type="predicted"/>
<dbReference type="SUPFAM" id="SSF69572">
    <property type="entry name" value="Activating enzymes of the ubiquitin-like proteins"/>
    <property type="match status" value="1"/>
</dbReference>
<comment type="caution">
    <text evidence="2">The sequence shown here is derived from an EMBL/GenBank/DDBJ whole genome shotgun (WGS) entry which is preliminary data.</text>
</comment>
<evidence type="ECO:0000259" key="1">
    <source>
        <dbReference type="Pfam" id="PF00899"/>
    </source>
</evidence>
<dbReference type="InterPro" id="IPR035985">
    <property type="entry name" value="Ubiquitin-activating_enz"/>
</dbReference>
<accession>A0A9D7XWR4</accession>
<dbReference type="Gene3D" id="3.40.50.720">
    <property type="entry name" value="NAD(P)-binding Rossmann-like Domain"/>
    <property type="match status" value="1"/>
</dbReference>
<feature type="domain" description="THIF-type NAD/FAD binding fold" evidence="1">
    <location>
        <begin position="4"/>
        <end position="178"/>
    </location>
</feature>
<dbReference type="Proteomes" id="UP000886632">
    <property type="component" value="Unassembled WGS sequence"/>
</dbReference>